<dbReference type="SUPFAM" id="SSF69075">
    <property type="entry name" value="Glutamyl tRNA-reductase dimerization domain"/>
    <property type="match status" value="1"/>
</dbReference>
<dbReference type="SUPFAM" id="SSF69742">
    <property type="entry name" value="Glutamyl tRNA-reductase catalytic, N-terminal domain"/>
    <property type="match status" value="1"/>
</dbReference>
<dbReference type="GO" id="GO:0050661">
    <property type="term" value="F:NADP binding"/>
    <property type="evidence" value="ECO:0007669"/>
    <property type="project" value="InterPro"/>
</dbReference>
<feature type="domain" description="Quinate/shikimate 5-dehydrogenase/glutamyl-tRNA reductase" evidence="15">
    <location>
        <begin position="179"/>
        <end position="305"/>
    </location>
</feature>
<sequence length="418" mass="47155">MENGIKIKHNSFYAIGMSYKKADAETRGRFSLDAVAQAKLLQQAQEENIESLIVTSTCNRTEIYGFAQHPFQLIKLLCENSRGTVEDFQKVAYVYKGSEAINHMFRVGTGLDSQILGDFEIISQLKTAFAQSKEEQLVNTFLERLINSVIQASKKIKNETEISTGATSVSFAAVQYIFKNVEAISNKNILLFGTGKIGRNTCENLVKHTKHSHITLINRTKDKAERLARKLNVIVKDYADLQLEIQNADVLVVATGAQNPTVDKAILNLKKPLTILDLSIPKNVHENVMEIPGVTLVHMDQLSQITDETLENRKQHIPAAEAIIEEVKEEFIAWTKQRKFAPTIHALKAKLNSIKEGELNVQRKKMSNFDEEQAEIITARIIQKITNHFANHLKDENTPVDESIEWIEKVFQLASSEK</sequence>
<dbReference type="InterPro" id="IPR036343">
    <property type="entry name" value="GluRdtase_N_sf"/>
</dbReference>
<evidence type="ECO:0000256" key="6">
    <source>
        <dbReference type="ARBA" id="ARBA00023244"/>
    </source>
</evidence>
<comment type="caution">
    <text evidence="17">The sequence shown here is derived from an EMBL/GenBank/DDBJ whole genome shotgun (WGS) entry which is preliminary data.</text>
</comment>
<gene>
    <name evidence="8 17" type="primary">hemA</name>
    <name evidence="17" type="ORF">EQG61_02905</name>
</gene>
<dbReference type="NCBIfam" id="TIGR01035">
    <property type="entry name" value="hemA"/>
    <property type="match status" value="1"/>
</dbReference>
<dbReference type="RefSeq" id="WP_129460387.1">
    <property type="nucleotide sequence ID" value="NZ_SBKN01000001.1"/>
</dbReference>
<evidence type="ECO:0000256" key="9">
    <source>
        <dbReference type="PIRSR" id="PIRSR000445-1"/>
    </source>
</evidence>
<dbReference type="OrthoDB" id="110209at2"/>
<dbReference type="PANTHER" id="PTHR43013">
    <property type="entry name" value="GLUTAMYL-TRNA REDUCTASE"/>
    <property type="match status" value="1"/>
</dbReference>
<comment type="subunit">
    <text evidence="8">Homodimer.</text>
</comment>
<comment type="function">
    <text evidence="8">Catalyzes the NADPH-dependent reduction of glutamyl-tRNA(Glu) to glutamate 1-semialdehyde (GSA).</text>
</comment>
<dbReference type="PROSITE" id="PS00747">
    <property type="entry name" value="GLUTR"/>
    <property type="match status" value="1"/>
</dbReference>
<feature type="domain" description="Tetrapyrrole biosynthesis glutamyl-tRNA reductase dimerisation" evidence="14">
    <location>
        <begin position="319"/>
        <end position="413"/>
    </location>
</feature>
<organism evidence="17 18">
    <name type="scientific">Flavobacterium stagni</name>
    <dbReference type="NCBI Taxonomy" id="2506421"/>
    <lineage>
        <taxon>Bacteria</taxon>
        <taxon>Pseudomonadati</taxon>
        <taxon>Bacteroidota</taxon>
        <taxon>Flavobacteriia</taxon>
        <taxon>Flavobacteriales</taxon>
        <taxon>Flavobacteriaceae</taxon>
        <taxon>Flavobacterium</taxon>
    </lineage>
</organism>
<comment type="similarity">
    <text evidence="2 8 13">Belongs to the glutamyl-tRNA reductase family.</text>
</comment>
<feature type="binding site" evidence="8 10">
    <location>
        <begin position="57"/>
        <end position="60"/>
    </location>
    <ligand>
        <name>substrate</name>
    </ligand>
</feature>
<dbReference type="SUPFAM" id="SSF51735">
    <property type="entry name" value="NAD(P)-binding Rossmann-fold domains"/>
    <property type="match status" value="1"/>
</dbReference>
<evidence type="ECO:0000259" key="16">
    <source>
        <dbReference type="Pfam" id="PF05201"/>
    </source>
</evidence>
<comment type="catalytic activity">
    <reaction evidence="7 8 13">
        <text>(S)-4-amino-5-oxopentanoate + tRNA(Glu) + NADP(+) = L-glutamyl-tRNA(Glu) + NADPH + H(+)</text>
        <dbReference type="Rhea" id="RHEA:12344"/>
        <dbReference type="Rhea" id="RHEA-COMP:9663"/>
        <dbReference type="Rhea" id="RHEA-COMP:9680"/>
        <dbReference type="ChEBI" id="CHEBI:15378"/>
        <dbReference type="ChEBI" id="CHEBI:57501"/>
        <dbReference type="ChEBI" id="CHEBI:57783"/>
        <dbReference type="ChEBI" id="CHEBI:58349"/>
        <dbReference type="ChEBI" id="CHEBI:78442"/>
        <dbReference type="ChEBI" id="CHEBI:78520"/>
        <dbReference type="EC" id="1.2.1.70"/>
    </reaction>
</comment>
<evidence type="ECO:0000259" key="15">
    <source>
        <dbReference type="Pfam" id="PF01488"/>
    </source>
</evidence>
<feature type="binding site" evidence="8 10">
    <location>
        <position position="113"/>
    </location>
    <ligand>
        <name>substrate</name>
    </ligand>
</feature>
<dbReference type="InterPro" id="IPR018214">
    <property type="entry name" value="GluRdtase_CS"/>
</dbReference>
<dbReference type="GO" id="GO:0008883">
    <property type="term" value="F:glutamyl-tRNA reductase activity"/>
    <property type="evidence" value="ECO:0007669"/>
    <property type="project" value="UniProtKB-UniRule"/>
</dbReference>
<name>A0A4Q1KCM0_9FLAO</name>
<dbReference type="HAMAP" id="MF_00087">
    <property type="entry name" value="Glu_tRNA_reductase"/>
    <property type="match status" value="1"/>
</dbReference>
<dbReference type="GO" id="GO:0019353">
    <property type="term" value="P:protoporphyrinogen IX biosynthetic process from glutamate"/>
    <property type="evidence" value="ECO:0007669"/>
    <property type="project" value="TreeGrafter"/>
</dbReference>
<feature type="domain" description="Glutamyl-tRNA reductase N-terminal" evidence="16">
    <location>
        <begin position="15"/>
        <end position="160"/>
    </location>
</feature>
<proteinExistence type="inferred from homology"/>
<reference evidence="18" key="1">
    <citation type="submission" date="2019-01" db="EMBL/GenBank/DDBJ databases">
        <title>Cytophagaceae bacterium strain CAR-16.</title>
        <authorList>
            <person name="Chen W.-M."/>
        </authorList>
    </citation>
    <scope>NUCLEOTIDE SEQUENCE [LARGE SCALE GENOMIC DNA]</scope>
    <source>
        <strain evidence="18">WWJ-16</strain>
    </source>
</reference>
<evidence type="ECO:0000313" key="17">
    <source>
        <dbReference type="EMBL" id="RXR24411.1"/>
    </source>
</evidence>
<evidence type="ECO:0000256" key="10">
    <source>
        <dbReference type="PIRSR" id="PIRSR000445-2"/>
    </source>
</evidence>
<dbReference type="InterPro" id="IPR015895">
    <property type="entry name" value="4pyrrol_synth_GluRdtase_N"/>
</dbReference>
<feature type="active site" description="Nucleophile" evidence="8 9">
    <location>
        <position position="58"/>
    </location>
</feature>
<keyword evidence="6 8" id="KW-0627">Porphyrin biosynthesis</keyword>
<feature type="binding site" evidence="8 10">
    <location>
        <position position="124"/>
    </location>
    <ligand>
        <name>substrate</name>
    </ligand>
</feature>
<feature type="binding site" evidence="8 10">
    <location>
        <begin position="118"/>
        <end position="120"/>
    </location>
    <ligand>
        <name>substrate</name>
    </ligand>
</feature>
<dbReference type="Pfam" id="PF00745">
    <property type="entry name" value="GlutR_dimer"/>
    <property type="match status" value="1"/>
</dbReference>
<accession>A0A4Q1KCM0</accession>
<evidence type="ECO:0000256" key="12">
    <source>
        <dbReference type="PIRSR" id="PIRSR000445-4"/>
    </source>
</evidence>
<evidence type="ECO:0000256" key="13">
    <source>
        <dbReference type="RuleBase" id="RU000584"/>
    </source>
</evidence>
<comment type="domain">
    <text evidence="8">Possesses an unusual extended V-shaped dimeric structure with each monomer consisting of three distinct domains arranged along a curved 'spinal' alpha-helix. The N-terminal catalytic domain specifically recognizes the glutamate moiety of the substrate. The second domain is the NADPH-binding domain, and the third C-terminal domain is responsible for dimerization.</text>
</comment>
<dbReference type="InterPro" id="IPR015896">
    <property type="entry name" value="4pyrrol_synth_GluRdtase_dimer"/>
</dbReference>
<dbReference type="EC" id="1.2.1.70" evidence="3 8"/>
<dbReference type="InterPro" id="IPR000343">
    <property type="entry name" value="4pyrrol_synth_GluRdtase"/>
</dbReference>
<comment type="pathway">
    <text evidence="1 8 13">Porphyrin-containing compound metabolism; protoporphyrin-IX biosynthesis; 5-aminolevulinate from L-glutamyl-tRNA(Glu): step 1/2.</text>
</comment>
<keyword evidence="4 8" id="KW-0521">NADP</keyword>
<keyword evidence="18" id="KW-1185">Reference proteome</keyword>
<dbReference type="InterPro" id="IPR036453">
    <property type="entry name" value="GluRdtase_dimer_dom_sf"/>
</dbReference>
<dbReference type="PIRSF" id="PIRSF000445">
    <property type="entry name" value="4pyrrol_synth_GluRdtase"/>
    <property type="match status" value="1"/>
</dbReference>
<feature type="binding site" evidence="8 11">
    <location>
        <begin position="193"/>
        <end position="198"/>
    </location>
    <ligand>
        <name>NADP(+)</name>
        <dbReference type="ChEBI" id="CHEBI:58349"/>
    </ligand>
</feature>
<dbReference type="EMBL" id="SBKN01000001">
    <property type="protein sequence ID" value="RXR24411.1"/>
    <property type="molecule type" value="Genomic_DNA"/>
</dbReference>
<dbReference type="Gene3D" id="3.30.460.30">
    <property type="entry name" value="Glutamyl-tRNA reductase, N-terminal domain"/>
    <property type="match status" value="1"/>
</dbReference>
<evidence type="ECO:0000256" key="3">
    <source>
        <dbReference type="ARBA" id="ARBA00012970"/>
    </source>
</evidence>
<dbReference type="Proteomes" id="UP000289857">
    <property type="component" value="Unassembled WGS sequence"/>
</dbReference>
<evidence type="ECO:0000256" key="2">
    <source>
        <dbReference type="ARBA" id="ARBA00005916"/>
    </source>
</evidence>
<evidence type="ECO:0000256" key="5">
    <source>
        <dbReference type="ARBA" id="ARBA00023002"/>
    </source>
</evidence>
<comment type="miscellaneous">
    <text evidence="8">During catalysis, the active site Cys acts as a nucleophile attacking the alpha-carbonyl group of tRNA-bound glutamate with the formation of a thioester intermediate between enzyme and glutamate, and the concomitant release of tRNA(Glu). The thioester intermediate is finally reduced by direct hydride transfer from NADPH, to form the product GSA.</text>
</comment>
<dbReference type="InterPro" id="IPR006151">
    <property type="entry name" value="Shikm_DH/Glu-tRNA_Rdtase"/>
</dbReference>
<evidence type="ECO:0000256" key="8">
    <source>
        <dbReference type="HAMAP-Rule" id="MF_00087"/>
    </source>
</evidence>
<evidence type="ECO:0000256" key="1">
    <source>
        <dbReference type="ARBA" id="ARBA00005059"/>
    </source>
</evidence>
<dbReference type="AlphaFoldDB" id="A0A4Q1KCM0"/>
<evidence type="ECO:0000256" key="11">
    <source>
        <dbReference type="PIRSR" id="PIRSR000445-3"/>
    </source>
</evidence>
<evidence type="ECO:0000256" key="4">
    <source>
        <dbReference type="ARBA" id="ARBA00022857"/>
    </source>
</evidence>
<dbReference type="UniPathway" id="UPA00251">
    <property type="reaction ID" value="UER00316"/>
</dbReference>
<protein>
    <recommendedName>
        <fullName evidence="3 8">Glutamyl-tRNA reductase</fullName>
        <shortName evidence="8">GluTR</shortName>
        <ecNumber evidence="3 8">1.2.1.70</ecNumber>
    </recommendedName>
</protein>
<evidence type="ECO:0000259" key="14">
    <source>
        <dbReference type="Pfam" id="PF00745"/>
    </source>
</evidence>
<dbReference type="InterPro" id="IPR036291">
    <property type="entry name" value="NAD(P)-bd_dom_sf"/>
</dbReference>
<keyword evidence="5 8" id="KW-0560">Oxidoreductase</keyword>
<evidence type="ECO:0000256" key="7">
    <source>
        <dbReference type="ARBA" id="ARBA00047464"/>
    </source>
</evidence>
<dbReference type="PANTHER" id="PTHR43013:SF1">
    <property type="entry name" value="GLUTAMYL-TRNA REDUCTASE"/>
    <property type="match status" value="1"/>
</dbReference>
<dbReference type="Gene3D" id="3.40.50.720">
    <property type="entry name" value="NAD(P)-binding Rossmann-like Domain"/>
    <property type="match status" value="1"/>
</dbReference>
<evidence type="ECO:0000313" key="18">
    <source>
        <dbReference type="Proteomes" id="UP000289857"/>
    </source>
</evidence>
<feature type="site" description="Important for activity" evidence="8 12">
    <location>
        <position position="103"/>
    </location>
</feature>
<dbReference type="Pfam" id="PF01488">
    <property type="entry name" value="Shikimate_DH"/>
    <property type="match status" value="1"/>
</dbReference>
<dbReference type="Pfam" id="PF05201">
    <property type="entry name" value="GlutR_N"/>
    <property type="match status" value="1"/>
</dbReference>
<dbReference type="FunFam" id="3.30.460.30:FF:000001">
    <property type="entry name" value="Glutamyl-tRNA reductase"/>
    <property type="match status" value="1"/>
</dbReference>